<accession>X0UMZ4</accession>
<sequence>MYNLFTLLLFYPAELFSGVFTKIAMQGSSIFLNAPWLQTFPDIIDLATPWVDTLVKSIPPWVGLVLGGLMLIVALIGLERYMTAIFSMPRSWNLIRATFTKPYRAFMVGFLFTVLVPSTSVMVSLLVPLAGSGVIRADYYILPYILGANIGTVFDVMIAALATGDSAALGVWLVHLTINLTGAIIFMPLLDPFSRLV</sequence>
<dbReference type="AlphaFoldDB" id="X0UMZ4"/>
<feature type="transmembrane region" description="Helical" evidence="6">
    <location>
        <begin position="61"/>
        <end position="82"/>
    </location>
</feature>
<keyword evidence="5 6" id="KW-0472">Membrane</keyword>
<dbReference type="Pfam" id="PF02690">
    <property type="entry name" value="Na_Pi_cotrans"/>
    <property type="match status" value="1"/>
</dbReference>
<evidence type="ECO:0000256" key="3">
    <source>
        <dbReference type="ARBA" id="ARBA00022692"/>
    </source>
</evidence>
<comment type="subcellular location">
    <subcellularLocation>
        <location evidence="1">Cell membrane</location>
        <topology evidence="1">Multi-pass membrane protein</topology>
    </subcellularLocation>
</comment>
<keyword evidence="2" id="KW-1003">Cell membrane</keyword>
<protein>
    <submittedName>
        <fullName evidence="7">Uncharacterized protein</fullName>
    </submittedName>
</protein>
<evidence type="ECO:0000256" key="2">
    <source>
        <dbReference type="ARBA" id="ARBA00022475"/>
    </source>
</evidence>
<dbReference type="PANTHER" id="PTHR10010:SF46">
    <property type="entry name" value="SODIUM-DEPENDENT PHOSPHATE TRANSPORT PROTEIN 2B"/>
    <property type="match status" value="1"/>
</dbReference>
<dbReference type="EMBL" id="BARS01027732">
    <property type="protein sequence ID" value="GAG00672.1"/>
    <property type="molecule type" value="Genomic_DNA"/>
</dbReference>
<organism evidence="7">
    <name type="scientific">marine sediment metagenome</name>
    <dbReference type="NCBI Taxonomy" id="412755"/>
    <lineage>
        <taxon>unclassified sequences</taxon>
        <taxon>metagenomes</taxon>
        <taxon>ecological metagenomes</taxon>
    </lineage>
</organism>
<reference evidence="7" key="1">
    <citation type="journal article" date="2014" name="Front. Microbiol.">
        <title>High frequency of phylogenetically diverse reductive dehalogenase-homologous genes in deep subseafloor sedimentary metagenomes.</title>
        <authorList>
            <person name="Kawai M."/>
            <person name="Futagami T."/>
            <person name="Toyoda A."/>
            <person name="Takaki Y."/>
            <person name="Nishi S."/>
            <person name="Hori S."/>
            <person name="Arai W."/>
            <person name="Tsubouchi T."/>
            <person name="Morono Y."/>
            <person name="Uchiyama I."/>
            <person name="Ito T."/>
            <person name="Fujiyama A."/>
            <person name="Inagaki F."/>
            <person name="Takami H."/>
        </authorList>
    </citation>
    <scope>NUCLEOTIDE SEQUENCE</scope>
    <source>
        <strain evidence="7">Expedition CK06-06</strain>
    </source>
</reference>
<evidence type="ECO:0000313" key="7">
    <source>
        <dbReference type="EMBL" id="GAG00672.1"/>
    </source>
</evidence>
<evidence type="ECO:0000256" key="5">
    <source>
        <dbReference type="ARBA" id="ARBA00023136"/>
    </source>
</evidence>
<dbReference type="InterPro" id="IPR003841">
    <property type="entry name" value="Na/Pi_transpt"/>
</dbReference>
<evidence type="ECO:0000256" key="6">
    <source>
        <dbReference type="SAM" id="Phobius"/>
    </source>
</evidence>
<feature type="transmembrane region" description="Helical" evidence="6">
    <location>
        <begin position="169"/>
        <end position="190"/>
    </location>
</feature>
<comment type="caution">
    <text evidence="7">The sequence shown here is derived from an EMBL/GenBank/DDBJ whole genome shotgun (WGS) entry which is preliminary data.</text>
</comment>
<keyword evidence="3 6" id="KW-0812">Transmembrane</keyword>
<evidence type="ECO:0000256" key="4">
    <source>
        <dbReference type="ARBA" id="ARBA00022989"/>
    </source>
</evidence>
<keyword evidence="4 6" id="KW-1133">Transmembrane helix</keyword>
<dbReference type="NCBIfam" id="NF037997">
    <property type="entry name" value="Na_Pi_symport"/>
    <property type="match status" value="1"/>
</dbReference>
<name>X0UMZ4_9ZZZZ</name>
<dbReference type="GO" id="GO:0005886">
    <property type="term" value="C:plasma membrane"/>
    <property type="evidence" value="ECO:0007669"/>
    <property type="project" value="UniProtKB-SubCell"/>
</dbReference>
<dbReference type="GO" id="GO:0044341">
    <property type="term" value="P:sodium-dependent phosphate transport"/>
    <property type="evidence" value="ECO:0007669"/>
    <property type="project" value="InterPro"/>
</dbReference>
<feature type="non-terminal residue" evidence="7">
    <location>
        <position position="197"/>
    </location>
</feature>
<gene>
    <name evidence="7" type="ORF">S01H1_43524</name>
</gene>
<feature type="transmembrane region" description="Helical" evidence="6">
    <location>
        <begin position="139"/>
        <end position="162"/>
    </location>
</feature>
<dbReference type="GO" id="GO:0005436">
    <property type="term" value="F:sodium:phosphate symporter activity"/>
    <property type="evidence" value="ECO:0007669"/>
    <property type="project" value="InterPro"/>
</dbReference>
<dbReference type="PANTHER" id="PTHR10010">
    <property type="entry name" value="SOLUTE CARRIER FAMILY 34 SODIUM PHOSPHATE , MEMBER 2-RELATED"/>
    <property type="match status" value="1"/>
</dbReference>
<feature type="transmembrane region" description="Helical" evidence="6">
    <location>
        <begin position="103"/>
        <end position="127"/>
    </location>
</feature>
<evidence type="ECO:0000256" key="1">
    <source>
        <dbReference type="ARBA" id="ARBA00004651"/>
    </source>
</evidence>
<proteinExistence type="predicted"/>